<gene>
    <name evidence="4" type="ORF">COB11_00540</name>
</gene>
<feature type="active site" description="Nucleophile" evidence="2">
    <location>
        <position position="50"/>
    </location>
</feature>
<proteinExistence type="predicted"/>
<dbReference type="GO" id="GO:0016042">
    <property type="term" value="P:lipid catabolic process"/>
    <property type="evidence" value="ECO:0007669"/>
    <property type="project" value="UniProtKB-UniRule"/>
</dbReference>
<dbReference type="SUPFAM" id="SSF52151">
    <property type="entry name" value="FabD/lysophospholipase-like"/>
    <property type="match status" value="1"/>
</dbReference>
<keyword evidence="1 2" id="KW-0443">Lipid metabolism</keyword>
<keyword evidence="2" id="KW-0378">Hydrolase</keyword>
<dbReference type="Gene3D" id="3.40.1090.10">
    <property type="entry name" value="Cytosolic phospholipase A2 catalytic domain"/>
    <property type="match status" value="1"/>
</dbReference>
<feature type="short sequence motif" description="GXGXXG" evidence="2">
    <location>
        <begin position="18"/>
        <end position="23"/>
    </location>
</feature>
<protein>
    <recommendedName>
        <fullName evidence="3">PNPLA domain-containing protein</fullName>
    </recommendedName>
</protein>
<organism evidence="4 5">
    <name type="scientific">Aerophobetes bacterium</name>
    <dbReference type="NCBI Taxonomy" id="2030807"/>
    <lineage>
        <taxon>Bacteria</taxon>
        <taxon>Candidatus Aerophobota</taxon>
    </lineage>
</organism>
<dbReference type="InterPro" id="IPR047156">
    <property type="entry name" value="Teg/CotR/CapV-like"/>
</dbReference>
<feature type="domain" description="PNPLA" evidence="3">
    <location>
        <begin position="14"/>
        <end position="190"/>
    </location>
</feature>
<keyword evidence="2" id="KW-0442">Lipid degradation</keyword>
<evidence type="ECO:0000256" key="1">
    <source>
        <dbReference type="ARBA" id="ARBA00023098"/>
    </source>
</evidence>
<reference evidence="5" key="1">
    <citation type="submission" date="2017-08" db="EMBL/GenBank/DDBJ databases">
        <title>A dynamic microbial community with high functional redundancy inhabits the cold, oxic subseafloor aquifer.</title>
        <authorList>
            <person name="Tully B.J."/>
            <person name="Wheat C.G."/>
            <person name="Glazer B.T."/>
            <person name="Huber J.A."/>
        </authorList>
    </citation>
    <scope>NUCLEOTIDE SEQUENCE [LARGE SCALE GENOMIC DNA]</scope>
</reference>
<dbReference type="InterPro" id="IPR002641">
    <property type="entry name" value="PNPLA_dom"/>
</dbReference>
<sequence length="317" mass="35411">MQWRRCMAKPYRILSFDGGGIRGIYTAKLLSMLEREKPFLSNVDLFVGTSTGAILALTLASGFHPDDVVELYKNFGKVIFVPSEGQPDAGGTIPKYQNAYLKNLVSEHVFPNSPKMSDLRKKALIPAFKLYDKNKGRWTPYCFHNITESSEDPFLVDVMLASGAAPIYFPSYQGYIDGGVFANNPSMLGACKALDLESSLTDIKDISLLSLGTGDVPNFINKEADFGSMGWFVNSPKAVPDHAFFSIVSDGINDVPHYMCKQTLQNYHRVNTSHKVSIALDEYEKVPELLEEAERVPKDYKDLWENSLAFVEEKFCS</sequence>
<feature type="active site" description="Proton acceptor" evidence="2">
    <location>
        <position position="177"/>
    </location>
</feature>
<feature type="short sequence motif" description="GXSXG" evidence="2">
    <location>
        <begin position="48"/>
        <end position="52"/>
    </location>
</feature>
<comment type="caution">
    <text evidence="4">The sequence shown here is derived from an EMBL/GenBank/DDBJ whole genome shotgun (WGS) entry which is preliminary data.</text>
</comment>
<evidence type="ECO:0000259" key="3">
    <source>
        <dbReference type="PROSITE" id="PS51635"/>
    </source>
</evidence>
<dbReference type="InterPro" id="IPR016035">
    <property type="entry name" value="Acyl_Trfase/lysoPLipase"/>
</dbReference>
<dbReference type="PROSITE" id="PS51635">
    <property type="entry name" value="PNPLA"/>
    <property type="match status" value="1"/>
</dbReference>
<name>A0A2A4YND9_UNCAE</name>
<dbReference type="PANTHER" id="PTHR24138">
    <property type="entry name" value="INTRACELLLAR PHOSPHOLIPASE A FAMILY"/>
    <property type="match status" value="1"/>
</dbReference>
<dbReference type="AlphaFoldDB" id="A0A2A4YND9"/>
<evidence type="ECO:0000313" key="5">
    <source>
        <dbReference type="Proteomes" id="UP000217838"/>
    </source>
</evidence>
<dbReference type="GO" id="GO:0016787">
    <property type="term" value="F:hydrolase activity"/>
    <property type="evidence" value="ECO:0007669"/>
    <property type="project" value="UniProtKB-UniRule"/>
</dbReference>
<accession>A0A2A4YND9</accession>
<feature type="short sequence motif" description="DGA/G" evidence="2">
    <location>
        <begin position="177"/>
        <end position="179"/>
    </location>
</feature>
<dbReference type="Proteomes" id="UP000217838">
    <property type="component" value="Unassembled WGS sequence"/>
</dbReference>
<dbReference type="EMBL" id="NVUU01000004">
    <property type="protein sequence ID" value="PCI95999.1"/>
    <property type="molecule type" value="Genomic_DNA"/>
</dbReference>
<evidence type="ECO:0000313" key="4">
    <source>
        <dbReference type="EMBL" id="PCI95999.1"/>
    </source>
</evidence>
<dbReference type="Pfam" id="PF01734">
    <property type="entry name" value="Patatin"/>
    <property type="match status" value="1"/>
</dbReference>
<dbReference type="PANTHER" id="PTHR24138:SF10">
    <property type="entry name" value="PHOSPHOLIPASE A2"/>
    <property type="match status" value="1"/>
</dbReference>
<evidence type="ECO:0000256" key="2">
    <source>
        <dbReference type="PROSITE-ProRule" id="PRU01161"/>
    </source>
</evidence>